<organism evidence="1 2">
    <name type="scientific">Phaseolus angularis</name>
    <name type="common">Azuki bean</name>
    <name type="synonym">Vigna angularis</name>
    <dbReference type="NCBI Taxonomy" id="3914"/>
    <lineage>
        <taxon>Eukaryota</taxon>
        <taxon>Viridiplantae</taxon>
        <taxon>Streptophyta</taxon>
        <taxon>Embryophyta</taxon>
        <taxon>Tracheophyta</taxon>
        <taxon>Spermatophyta</taxon>
        <taxon>Magnoliopsida</taxon>
        <taxon>eudicotyledons</taxon>
        <taxon>Gunneridae</taxon>
        <taxon>Pentapetalae</taxon>
        <taxon>rosids</taxon>
        <taxon>fabids</taxon>
        <taxon>Fabales</taxon>
        <taxon>Fabaceae</taxon>
        <taxon>Papilionoideae</taxon>
        <taxon>50 kb inversion clade</taxon>
        <taxon>NPAAA clade</taxon>
        <taxon>indigoferoid/millettioid clade</taxon>
        <taxon>Phaseoleae</taxon>
        <taxon>Vigna</taxon>
    </lineage>
</organism>
<name>A0A0L9T9V5_PHAAN</name>
<sequence length="54" mass="6292">MTMLKTKEGSFDYCQEERSVSSRFHSWVVFELRGLLLHCELLVALEHHPQTSQG</sequence>
<dbReference type="Proteomes" id="UP000053144">
    <property type="component" value="Unassembled WGS sequence"/>
</dbReference>
<protein>
    <submittedName>
        <fullName evidence="1">Uncharacterized protein</fullName>
    </submittedName>
</protein>
<evidence type="ECO:0000313" key="1">
    <source>
        <dbReference type="EMBL" id="KOM26879.1"/>
    </source>
</evidence>
<evidence type="ECO:0000313" key="2">
    <source>
        <dbReference type="Proteomes" id="UP000053144"/>
    </source>
</evidence>
<proteinExistence type="predicted"/>
<dbReference type="Gramene" id="KOM26879">
    <property type="protein sequence ID" value="KOM26879"/>
    <property type="gene ID" value="LR48_Vigan327s000200"/>
</dbReference>
<gene>
    <name evidence="1" type="ORF">LR48_Vigan327s000200</name>
</gene>
<dbReference type="EMBL" id="KQ258346">
    <property type="protein sequence ID" value="KOM26879.1"/>
    <property type="molecule type" value="Genomic_DNA"/>
</dbReference>
<reference evidence="2" key="1">
    <citation type="journal article" date="2015" name="Proc. Natl. Acad. Sci. U.S.A.">
        <title>Genome sequencing of adzuki bean (Vigna angularis) provides insight into high starch and low fat accumulation and domestication.</title>
        <authorList>
            <person name="Yang K."/>
            <person name="Tian Z."/>
            <person name="Chen C."/>
            <person name="Luo L."/>
            <person name="Zhao B."/>
            <person name="Wang Z."/>
            <person name="Yu L."/>
            <person name="Li Y."/>
            <person name="Sun Y."/>
            <person name="Li W."/>
            <person name="Chen Y."/>
            <person name="Li Y."/>
            <person name="Zhang Y."/>
            <person name="Ai D."/>
            <person name="Zhao J."/>
            <person name="Shang C."/>
            <person name="Ma Y."/>
            <person name="Wu B."/>
            <person name="Wang M."/>
            <person name="Gao L."/>
            <person name="Sun D."/>
            <person name="Zhang P."/>
            <person name="Guo F."/>
            <person name="Wang W."/>
            <person name="Li Y."/>
            <person name="Wang J."/>
            <person name="Varshney R.K."/>
            <person name="Wang J."/>
            <person name="Ling H.Q."/>
            <person name="Wan P."/>
        </authorList>
    </citation>
    <scope>NUCLEOTIDE SEQUENCE</scope>
    <source>
        <strain evidence="2">cv. Jingnong 6</strain>
    </source>
</reference>
<dbReference type="AlphaFoldDB" id="A0A0L9T9V5"/>
<accession>A0A0L9T9V5</accession>